<dbReference type="GO" id="GO:0000785">
    <property type="term" value="C:chromatin"/>
    <property type="evidence" value="ECO:0007669"/>
    <property type="project" value="UniProtKB-ARBA"/>
</dbReference>
<dbReference type="CDD" id="cd16859">
    <property type="entry name" value="ING_ING4_5"/>
    <property type="match status" value="1"/>
</dbReference>
<dbReference type="OrthoDB" id="2505961at2759"/>
<dbReference type="PANTHER" id="PTHR10333:SF42">
    <property type="entry name" value="INHIBITOR OF GROWTH PROTEIN 5"/>
    <property type="match status" value="1"/>
</dbReference>
<dbReference type="GO" id="GO:0006325">
    <property type="term" value="P:chromatin organization"/>
    <property type="evidence" value="ECO:0007669"/>
    <property type="project" value="UniProtKB-KW"/>
</dbReference>
<evidence type="ECO:0000256" key="12">
    <source>
        <dbReference type="SAM" id="MobiDB-lite"/>
    </source>
</evidence>
<evidence type="ECO:0000256" key="10">
    <source>
        <dbReference type="PROSITE-ProRule" id="PRU00146"/>
    </source>
</evidence>
<evidence type="ECO:0000256" key="2">
    <source>
        <dbReference type="ARBA" id="ARBA00010210"/>
    </source>
</evidence>
<dbReference type="SUPFAM" id="SSF57903">
    <property type="entry name" value="FYVE/PHD zinc finger"/>
    <property type="match status" value="1"/>
</dbReference>
<accession>A0A8H5AWG7</accession>
<dbReference type="Gene3D" id="3.30.40.10">
    <property type="entry name" value="Zinc/RING finger domain, C3HC4 (zinc finger)"/>
    <property type="match status" value="1"/>
</dbReference>
<feature type="binding site" evidence="9">
    <location>
        <position position="426"/>
    </location>
    <ligand>
        <name>Zn(2+)</name>
        <dbReference type="ChEBI" id="CHEBI:29105"/>
        <label>2</label>
    </ligand>
</feature>
<feature type="binding site" evidence="9">
    <location>
        <position position="413"/>
    </location>
    <ligand>
        <name>Zn(2+)</name>
        <dbReference type="ChEBI" id="CHEBI:29105"/>
        <label>1</label>
    </ligand>
</feature>
<dbReference type="InterPro" id="IPR019786">
    <property type="entry name" value="Zinc_finger_PHD-type_CS"/>
</dbReference>
<feature type="binding site" evidence="9">
    <location>
        <position position="431"/>
    </location>
    <ligand>
        <name>Zn(2+)</name>
        <dbReference type="ChEBI" id="CHEBI:29105"/>
        <label>2</label>
    </ligand>
</feature>
<sequence>MAPPRPQTVPEPPLPMPPPMDNVPYTLALLGEYTHTLDSLPIDLSRNFADLRELDAVLSSSVLSITAKIQNLTTMIEEGRCSKQERLWLLTDIAEEAQRLKLGGEDKIRVACQGADTLRSHTTHMRALAMHIPGFDPAPLDRTTVYPHVSERAYMPPVAEQTGRRRRGVLGSIMTNPDPHPSPAKRKRVPKDNDDVDVGPSRTPKRAGGEAPARPRNNARAKKTERATSPSESLVSVTSHLPPPVARNNSSSNRAGGGASKRSRAGATSSHRNPTPLANEAFPANDGHQAGHGHTANGHSTSSRNRGAAAAAAADYSGVPPSASHPSLPQPYGNGAGVSGAGYDGVHAGDWGSIPRASQLEGPGMPVARSASVHSTATSLPTAASVAAAAAAGAMDTTDGGEGEGDGDDRTYCFCEQYSYGQMVGCDGPHCEREWFHLTCVGLTVVPDGNWFCDPCKNRKATKRTVRGAKRRTGVGSRAGGR</sequence>
<dbReference type="Proteomes" id="UP000567179">
    <property type="component" value="Unassembled WGS sequence"/>
</dbReference>
<dbReference type="GO" id="GO:0006355">
    <property type="term" value="P:regulation of DNA-templated transcription"/>
    <property type="evidence" value="ECO:0007669"/>
    <property type="project" value="TreeGrafter"/>
</dbReference>
<dbReference type="InterPro" id="IPR011011">
    <property type="entry name" value="Znf_FYVE_PHD"/>
</dbReference>
<feature type="region of interest" description="Disordered" evidence="12">
    <location>
        <begin position="156"/>
        <end position="336"/>
    </location>
</feature>
<dbReference type="PANTHER" id="PTHR10333">
    <property type="entry name" value="INHIBITOR OF GROWTH PROTEIN"/>
    <property type="match status" value="1"/>
</dbReference>
<evidence type="ECO:0000256" key="3">
    <source>
        <dbReference type="ARBA" id="ARBA00022723"/>
    </source>
</evidence>
<gene>
    <name evidence="14" type="ORF">D9619_002743</name>
</gene>
<comment type="caution">
    <text evidence="14">The sequence shown here is derived from an EMBL/GenBank/DDBJ whole genome shotgun (WGS) entry which is preliminary data.</text>
</comment>
<proteinExistence type="inferred from homology"/>
<feature type="site" description="Histone H3K4me3 binding" evidence="8">
    <location>
        <position position="427"/>
    </location>
</feature>
<evidence type="ECO:0000256" key="5">
    <source>
        <dbReference type="ARBA" id="ARBA00022833"/>
    </source>
</evidence>
<protein>
    <recommendedName>
        <fullName evidence="11">Chromatin modification-related protein</fullName>
    </recommendedName>
</protein>
<reference evidence="14 15" key="1">
    <citation type="journal article" date="2020" name="ISME J.">
        <title>Uncovering the hidden diversity of litter-decomposition mechanisms in mushroom-forming fungi.</title>
        <authorList>
            <person name="Floudas D."/>
            <person name="Bentzer J."/>
            <person name="Ahren D."/>
            <person name="Johansson T."/>
            <person name="Persson P."/>
            <person name="Tunlid A."/>
        </authorList>
    </citation>
    <scope>NUCLEOTIDE SEQUENCE [LARGE SCALE GENOMIC DNA]</scope>
    <source>
        <strain evidence="14 15">CBS 101986</strain>
    </source>
</reference>
<dbReference type="InterPro" id="IPR024610">
    <property type="entry name" value="ING_N_histone-binding"/>
</dbReference>
<evidence type="ECO:0000259" key="13">
    <source>
        <dbReference type="PROSITE" id="PS50016"/>
    </source>
</evidence>
<dbReference type="InterPro" id="IPR028651">
    <property type="entry name" value="ING_fam"/>
</dbReference>
<evidence type="ECO:0000313" key="15">
    <source>
        <dbReference type="Proteomes" id="UP000567179"/>
    </source>
</evidence>
<dbReference type="PROSITE" id="PS50016">
    <property type="entry name" value="ZF_PHD_2"/>
    <property type="match status" value="1"/>
</dbReference>
<feature type="binding site" evidence="9">
    <location>
        <position position="456"/>
    </location>
    <ligand>
        <name>Zn(2+)</name>
        <dbReference type="ChEBI" id="CHEBI:29105"/>
        <label>2</label>
    </ligand>
</feature>
<comment type="similarity">
    <text evidence="2 11">Belongs to the ING family.</text>
</comment>
<keyword evidence="6 11" id="KW-0156">Chromatin regulator</keyword>
<dbReference type="InterPro" id="IPR019787">
    <property type="entry name" value="Znf_PHD-finger"/>
</dbReference>
<evidence type="ECO:0000256" key="1">
    <source>
        <dbReference type="ARBA" id="ARBA00004123"/>
    </source>
</evidence>
<keyword evidence="5 9" id="KW-0862">Zinc</keyword>
<evidence type="ECO:0000256" key="8">
    <source>
        <dbReference type="PIRSR" id="PIRSR628651-50"/>
    </source>
</evidence>
<feature type="region of interest" description="Disordered" evidence="12">
    <location>
        <begin position="354"/>
        <end position="373"/>
    </location>
</feature>
<evidence type="ECO:0000313" key="14">
    <source>
        <dbReference type="EMBL" id="KAF5312180.1"/>
    </source>
</evidence>
<dbReference type="Gene3D" id="6.10.140.1740">
    <property type="match status" value="1"/>
</dbReference>
<evidence type="ECO:0000256" key="4">
    <source>
        <dbReference type="ARBA" id="ARBA00022771"/>
    </source>
</evidence>
<keyword evidence="4 10" id="KW-0863">Zinc-finger</keyword>
<dbReference type="AlphaFoldDB" id="A0A8H5AWG7"/>
<name>A0A8H5AWG7_9AGAR</name>
<feature type="site" description="Histone H3K4me3 binding" evidence="8">
    <location>
        <position position="412"/>
    </location>
</feature>
<feature type="compositionally biased region" description="Polar residues" evidence="12">
    <location>
        <begin position="227"/>
        <end position="239"/>
    </location>
</feature>
<evidence type="ECO:0000256" key="6">
    <source>
        <dbReference type="ARBA" id="ARBA00022853"/>
    </source>
</evidence>
<feature type="binding site" evidence="9">
    <location>
        <position position="453"/>
    </location>
    <ligand>
        <name>Zn(2+)</name>
        <dbReference type="ChEBI" id="CHEBI:29105"/>
        <label>2</label>
    </ligand>
</feature>
<dbReference type="InterPro" id="IPR013083">
    <property type="entry name" value="Znf_RING/FYVE/PHD"/>
</dbReference>
<evidence type="ECO:0000256" key="9">
    <source>
        <dbReference type="PIRSR" id="PIRSR628651-51"/>
    </source>
</evidence>
<feature type="domain" description="PHD-type" evidence="13">
    <location>
        <begin position="410"/>
        <end position="459"/>
    </location>
</feature>
<dbReference type="EMBL" id="JAACJJ010000056">
    <property type="protein sequence ID" value="KAF5312180.1"/>
    <property type="molecule type" value="Genomic_DNA"/>
</dbReference>
<keyword evidence="7 11" id="KW-0539">Nucleus</keyword>
<evidence type="ECO:0000256" key="7">
    <source>
        <dbReference type="ARBA" id="ARBA00023242"/>
    </source>
</evidence>
<feature type="binding site" evidence="9">
    <location>
        <position position="415"/>
    </location>
    <ligand>
        <name>Zn(2+)</name>
        <dbReference type="ChEBI" id="CHEBI:29105"/>
        <label>1</label>
    </ligand>
</feature>
<comment type="subcellular location">
    <subcellularLocation>
        <location evidence="1 11">Nucleus</location>
    </subcellularLocation>
</comment>
<organism evidence="14 15">
    <name type="scientific">Psilocybe cf. subviscida</name>
    <dbReference type="NCBI Taxonomy" id="2480587"/>
    <lineage>
        <taxon>Eukaryota</taxon>
        <taxon>Fungi</taxon>
        <taxon>Dikarya</taxon>
        <taxon>Basidiomycota</taxon>
        <taxon>Agaricomycotina</taxon>
        <taxon>Agaricomycetes</taxon>
        <taxon>Agaricomycetidae</taxon>
        <taxon>Agaricales</taxon>
        <taxon>Agaricineae</taxon>
        <taxon>Strophariaceae</taxon>
        <taxon>Psilocybe</taxon>
    </lineage>
</organism>
<feature type="binding site" evidence="9">
    <location>
        <position position="437"/>
    </location>
    <ligand>
        <name>Zn(2+)</name>
        <dbReference type="ChEBI" id="CHEBI:29105"/>
        <label>1</label>
    </ligand>
</feature>
<dbReference type="InterPro" id="IPR001965">
    <property type="entry name" value="Znf_PHD"/>
</dbReference>
<dbReference type="Pfam" id="PF12998">
    <property type="entry name" value="ING"/>
    <property type="match status" value="1"/>
</dbReference>
<dbReference type="GO" id="GO:0008270">
    <property type="term" value="F:zinc ion binding"/>
    <property type="evidence" value="ECO:0007669"/>
    <property type="project" value="UniProtKB-KW"/>
</dbReference>
<feature type="binding site" evidence="9">
    <location>
        <position position="440"/>
    </location>
    <ligand>
        <name>Zn(2+)</name>
        <dbReference type="ChEBI" id="CHEBI:29105"/>
        <label>1</label>
    </ligand>
</feature>
<keyword evidence="3 9" id="KW-0479">Metal-binding</keyword>
<comment type="function">
    <text evidence="11">Component of an histone acetyltransferase complex.</text>
</comment>
<dbReference type="GO" id="GO:0005634">
    <property type="term" value="C:nucleus"/>
    <property type="evidence" value="ECO:0007669"/>
    <property type="project" value="UniProtKB-SubCell"/>
</dbReference>
<dbReference type="CDD" id="cd15505">
    <property type="entry name" value="PHD_ING"/>
    <property type="match status" value="1"/>
</dbReference>
<dbReference type="PROSITE" id="PS01359">
    <property type="entry name" value="ZF_PHD_1"/>
    <property type="match status" value="1"/>
</dbReference>
<feature type="site" description="Histone H3K4me3 binding" evidence="8">
    <location>
        <position position="423"/>
    </location>
</feature>
<dbReference type="SMART" id="SM00249">
    <property type="entry name" value="PHD"/>
    <property type="match status" value="1"/>
</dbReference>
<comment type="domain">
    <text evidence="11">The PHD-type zinc finger mediates the binding to H3K4me3.</text>
</comment>
<evidence type="ECO:0000256" key="11">
    <source>
        <dbReference type="RuleBase" id="RU361213"/>
    </source>
</evidence>
<comment type="subunit">
    <text evidence="11">Component of an histone acetyltransferase complex. Interacts with H3K4me3 and to a lesser extent with H3K4me2.</text>
</comment>
<keyword evidence="15" id="KW-1185">Reference proteome</keyword>
<dbReference type="SMART" id="SM01408">
    <property type="entry name" value="ING"/>
    <property type="match status" value="1"/>
</dbReference>
<feature type="site" description="Histone H3K4me3 binding" evidence="8">
    <location>
        <position position="435"/>
    </location>
</feature>